<comment type="similarity">
    <text evidence="10">Belongs to the ZapG family.</text>
</comment>
<evidence type="ECO:0000256" key="14">
    <source>
        <dbReference type="SAM" id="MobiDB-lite"/>
    </source>
</evidence>
<name>A0A2T5J0Q9_9GAMM</name>
<keyword evidence="7 15" id="KW-1133">Transmembrane helix</keyword>
<keyword evidence="3" id="KW-0997">Cell inner membrane</keyword>
<evidence type="ECO:0000256" key="5">
    <source>
        <dbReference type="ARBA" id="ARBA00022692"/>
    </source>
</evidence>
<organism evidence="16 17">
    <name type="scientific">Agitococcus lubricus</name>
    <dbReference type="NCBI Taxonomy" id="1077255"/>
    <lineage>
        <taxon>Bacteria</taxon>
        <taxon>Pseudomonadati</taxon>
        <taxon>Pseudomonadota</taxon>
        <taxon>Gammaproteobacteria</taxon>
        <taxon>Moraxellales</taxon>
        <taxon>Moraxellaceae</taxon>
        <taxon>Agitococcus</taxon>
    </lineage>
</organism>
<evidence type="ECO:0000256" key="15">
    <source>
        <dbReference type="SAM" id="Phobius"/>
    </source>
</evidence>
<keyword evidence="5 15" id="KW-0812">Transmembrane</keyword>
<dbReference type="Pfam" id="PF06295">
    <property type="entry name" value="ZapG-like"/>
    <property type="match status" value="1"/>
</dbReference>
<evidence type="ECO:0000313" key="16">
    <source>
        <dbReference type="EMBL" id="PTQ89895.1"/>
    </source>
</evidence>
<dbReference type="OrthoDB" id="7068713at2"/>
<evidence type="ECO:0000256" key="13">
    <source>
        <dbReference type="SAM" id="Coils"/>
    </source>
</evidence>
<feature type="coiled-coil region" evidence="13">
    <location>
        <begin position="23"/>
        <end position="50"/>
    </location>
</feature>
<evidence type="ECO:0000256" key="6">
    <source>
        <dbReference type="ARBA" id="ARBA00022960"/>
    </source>
</evidence>
<evidence type="ECO:0000256" key="11">
    <source>
        <dbReference type="ARBA" id="ARBA00035703"/>
    </source>
</evidence>
<reference evidence="16 17" key="1">
    <citation type="submission" date="2018-04" db="EMBL/GenBank/DDBJ databases">
        <title>Genomic Encyclopedia of Archaeal and Bacterial Type Strains, Phase II (KMG-II): from individual species to whole genera.</title>
        <authorList>
            <person name="Goeker M."/>
        </authorList>
    </citation>
    <scope>NUCLEOTIDE SEQUENCE [LARGE SCALE GENOMIC DNA]</scope>
    <source>
        <strain evidence="16 17">DSM 5822</strain>
    </source>
</reference>
<feature type="region of interest" description="Disordered" evidence="14">
    <location>
        <begin position="124"/>
        <end position="148"/>
    </location>
</feature>
<keyword evidence="8 15" id="KW-0472">Membrane</keyword>
<feature type="transmembrane region" description="Helical" evidence="15">
    <location>
        <begin position="6"/>
        <end position="23"/>
    </location>
</feature>
<dbReference type="GO" id="GO:0005886">
    <property type="term" value="C:plasma membrane"/>
    <property type="evidence" value="ECO:0007669"/>
    <property type="project" value="UniProtKB-SubCell"/>
</dbReference>
<evidence type="ECO:0000256" key="9">
    <source>
        <dbReference type="ARBA" id="ARBA00023306"/>
    </source>
</evidence>
<evidence type="ECO:0000256" key="12">
    <source>
        <dbReference type="ARBA" id="ARBA00035727"/>
    </source>
</evidence>
<dbReference type="RefSeq" id="WP_107865407.1">
    <property type="nucleotide sequence ID" value="NZ_QAON01000005.1"/>
</dbReference>
<evidence type="ECO:0000256" key="2">
    <source>
        <dbReference type="ARBA" id="ARBA00022475"/>
    </source>
</evidence>
<protein>
    <recommendedName>
        <fullName evidence="11">Z-ring associated protein G</fullName>
    </recommendedName>
    <alternativeName>
        <fullName evidence="12">Cell division protein ZapG</fullName>
    </alternativeName>
</protein>
<evidence type="ECO:0000256" key="4">
    <source>
        <dbReference type="ARBA" id="ARBA00022618"/>
    </source>
</evidence>
<dbReference type="InterPro" id="IPR009386">
    <property type="entry name" value="ZapG-like"/>
</dbReference>
<evidence type="ECO:0000256" key="7">
    <source>
        <dbReference type="ARBA" id="ARBA00022989"/>
    </source>
</evidence>
<accession>A0A2T5J0Q9</accession>
<keyword evidence="4" id="KW-0132">Cell division</keyword>
<evidence type="ECO:0000313" key="17">
    <source>
        <dbReference type="Proteomes" id="UP000244223"/>
    </source>
</evidence>
<dbReference type="GO" id="GO:0008360">
    <property type="term" value="P:regulation of cell shape"/>
    <property type="evidence" value="ECO:0007669"/>
    <property type="project" value="UniProtKB-KW"/>
</dbReference>
<dbReference type="AlphaFoldDB" id="A0A2T5J0Q9"/>
<evidence type="ECO:0000256" key="1">
    <source>
        <dbReference type="ARBA" id="ARBA00004377"/>
    </source>
</evidence>
<dbReference type="PANTHER" id="PTHR39579">
    <property type="entry name" value="INNER MEMBRANE PROTEIN YHCB"/>
    <property type="match status" value="1"/>
</dbReference>
<comment type="caution">
    <text evidence="16">The sequence shown here is derived from an EMBL/GenBank/DDBJ whole genome shotgun (WGS) entry which is preliminary data.</text>
</comment>
<keyword evidence="13" id="KW-0175">Coiled coil</keyword>
<dbReference type="PANTHER" id="PTHR39579:SF1">
    <property type="entry name" value="INNER MEMBRANE PROTEIN YHCB"/>
    <property type="match status" value="1"/>
</dbReference>
<proteinExistence type="inferred from homology"/>
<comment type="subcellular location">
    <subcellularLocation>
        <location evidence="1">Cell inner membrane</location>
        <topology evidence="1">Single-pass membrane protein</topology>
    </subcellularLocation>
</comment>
<dbReference type="EMBL" id="QAON01000005">
    <property type="protein sequence ID" value="PTQ89895.1"/>
    <property type="molecule type" value="Genomic_DNA"/>
</dbReference>
<dbReference type="GO" id="GO:0051301">
    <property type="term" value="P:cell division"/>
    <property type="evidence" value="ECO:0007669"/>
    <property type="project" value="UniProtKB-KW"/>
</dbReference>
<evidence type="ECO:0000256" key="3">
    <source>
        <dbReference type="ARBA" id="ARBA00022519"/>
    </source>
</evidence>
<evidence type="ECO:0000256" key="10">
    <source>
        <dbReference type="ARBA" id="ARBA00035657"/>
    </source>
</evidence>
<keyword evidence="17" id="KW-1185">Reference proteome</keyword>
<keyword evidence="2" id="KW-1003">Cell membrane</keyword>
<sequence length="148" mass="16881">MGWLLYVLVFAAGLAIGYFLPFYRNNDSRVRELEDHLKTLQAKYEHYQETVTAHFSHSAQLVNNLTNAYREVHEHLQKGAHELCADNKRHTASNPATAFLSLESPKDAYPQPVSAEDDKFLATIEPPRDYATKSPHDKGTLDEEYGFK</sequence>
<keyword evidence="6" id="KW-0133">Cell shape</keyword>
<evidence type="ECO:0000256" key="8">
    <source>
        <dbReference type="ARBA" id="ARBA00023136"/>
    </source>
</evidence>
<dbReference type="Proteomes" id="UP000244223">
    <property type="component" value="Unassembled WGS sequence"/>
</dbReference>
<keyword evidence="9" id="KW-0131">Cell cycle</keyword>
<gene>
    <name evidence="16" type="ORF">C8N29_105224</name>
</gene>